<reference evidence="1 2" key="1">
    <citation type="submission" date="2013-12" db="EMBL/GenBank/DDBJ databases">
        <authorList>
            <consortium name="DOE Joint Genome Institute"/>
            <person name="Bryant D.A."/>
            <person name="Huntemann M."/>
            <person name="Han J."/>
            <person name="Chen A."/>
            <person name="Kyrpides N."/>
            <person name="Mavromatis K."/>
            <person name="Markowitz V."/>
            <person name="Palaniappan K."/>
            <person name="Ivanova N."/>
            <person name="Schaumberg A."/>
            <person name="Pati A."/>
            <person name="Liolios K."/>
            <person name="Nordberg H.P."/>
            <person name="Cantor M.N."/>
            <person name="Hua S.X."/>
            <person name="Woyke T."/>
        </authorList>
    </citation>
    <scope>NUCLEOTIDE SEQUENCE [LARGE SCALE GENOMIC DNA]</scope>
    <source>
        <strain evidence="1 2">984</strain>
    </source>
</reference>
<dbReference type="Proteomes" id="UP000005275">
    <property type="component" value="Chromosome"/>
</dbReference>
<dbReference type="AlphaFoldDB" id="W0DY98"/>
<keyword evidence="2" id="KW-1185">Reference proteome</keyword>
<evidence type="ECO:0000313" key="2">
    <source>
        <dbReference type="Proteomes" id="UP000005275"/>
    </source>
</evidence>
<accession>W0DY98</accession>
<dbReference type="GO" id="GO:0005198">
    <property type="term" value="F:structural molecule activity"/>
    <property type="evidence" value="ECO:0007669"/>
    <property type="project" value="InterPro"/>
</dbReference>
<dbReference type="KEGG" id="mpur:MARPU_05695"/>
<dbReference type="Pfam" id="PF05136">
    <property type="entry name" value="Phage_portal_2"/>
    <property type="match status" value="1"/>
</dbReference>
<proteinExistence type="predicted"/>
<organism evidence="1 2">
    <name type="scientific">Marichromatium purpuratum 984</name>
    <dbReference type="NCBI Taxonomy" id="765910"/>
    <lineage>
        <taxon>Bacteria</taxon>
        <taxon>Pseudomonadati</taxon>
        <taxon>Pseudomonadota</taxon>
        <taxon>Gammaproteobacteria</taxon>
        <taxon>Chromatiales</taxon>
        <taxon>Chromatiaceae</taxon>
        <taxon>Marichromatium</taxon>
    </lineage>
</organism>
<evidence type="ECO:0000313" key="1">
    <source>
        <dbReference type="EMBL" id="AHF03427.1"/>
    </source>
</evidence>
<dbReference type="NCBIfam" id="TIGR01539">
    <property type="entry name" value="portal_lambda"/>
    <property type="match status" value="1"/>
</dbReference>
<gene>
    <name evidence="1" type="ORF">MARPU_05695</name>
</gene>
<dbReference type="eggNOG" id="COG5511">
    <property type="taxonomic scope" value="Bacteria"/>
</dbReference>
<name>W0DY98_MARPU</name>
<dbReference type="GO" id="GO:0019068">
    <property type="term" value="P:virion assembly"/>
    <property type="evidence" value="ECO:0007669"/>
    <property type="project" value="InterPro"/>
</dbReference>
<dbReference type="EMBL" id="CP007031">
    <property type="protein sequence ID" value="AHF03427.1"/>
    <property type="molecule type" value="Genomic_DNA"/>
</dbReference>
<dbReference type="InterPro" id="IPR006429">
    <property type="entry name" value="Phage_lambda_portal"/>
</dbReference>
<sequence>MRDRHRDLARNNPWVRKAIAAIVHNTIGHGVRAQWSTPEVQQRWSAWFESTAIDADGHHNGYGLQALILRTVVESGECLIRRRPRRPRDGLPLPLQIQVLEPDFLDTAKHEELANGGIIRQGVEFDRLGRRVAYWLYPEHPGDAVRGVPGQSKRYGAEAFLHVYRLDRPGQVRGVPWGTGAMLRARMLDDYQDAQLERQRLAACYVAFVRDTELPADAAPLDDYELLDRLEPGAIELLPAGKDVSFASPPQPEDDERFTNQTLRAIAADYGIPFEVLTGDLSEVNFSSARMGQQEFARAIDVWRWQLLAPQAWDPIARWFAAALALDGLAPAGEPRWSAPARTLVDPSREIPALRTAIRAGLISLPEAIRQAGYDPETLARDQAAYLDVLDRLGVRFDSDAREGRVG</sequence>
<dbReference type="STRING" id="765910.MARPU_05695"/>
<dbReference type="HOGENOM" id="CLU_027870_3_1_6"/>
<protein>
    <submittedName>
        <fullName evidence="1">Portal protein</fullName>
    </submittedName>
</protein>